<comment type="caution">
    <text evidence="1">The sequence shown here is derived from an EMBL/GenBank/DDBJ whole genome shotgun (WGS) entry which is preliminary data.</text>
</comment>
<evidence type="ECO:0000313" key="1">
    <source>
        <dbReference type="EMBL" id="KKB34700.1"/>
    </source>
</evidence>
<name>A0A0F5HNT8_BACTR</name>
<gene>
    <name evidence="1" type="ORF">QY95_03812</name>
</gene>
<accession>A0A0F5HNT8</accession>
<protein>
    <submittedName>
        <fullName evidence="1">Uncharacterized protein</fullName>
    </submittedName>
</protein>
<dbReference type="Proteomes" id="UP000031563">
    <property type="component" value="Unassembled WGS sequence"/>
</dbReference>
<keyword evidence="2" id="KW-1185">Reference proteome</keyword>
<dbReference type="AlphaFoldDB" id="A0A0F5HNT8"/>
<reference evidence="1" key="1">
    <citation type="submission" date="2015-02" db="EMBL/GenBank/DDBJ databases">
        <title>Genome Assembly of Bacillaceae bacterium MTCC 8252.</title>
        <authorList>
            <person name="Verma A."/>
            <person name="Khatri I."/>
            <person name="Mual P."/>
            <person name="Subramanian S."/>
            <person name="Krishnamurthi S."/>
        </authorList>
    </citation>
    <scope>NUCLEOTIDE SEQUENCE [LARGE SCALE GENOMIC DNA]</scope>
    <source>
        <strain evidence="1">MTCC 8252</strain>
    </source>
</reference>
<proteinExistence type="predicted"/>
<evidence type="ECO:0000313" key="2">
    <source>
        <dbReference type="Proteomes" id="UP000031563"/>
    </source>
</evidence>
<dbReference type="EMBL" id="JWIR02000080">
    <property type="protein sequence ID" value="KKB34700.1"/>
    <property type="molecule type" value="Genomic_DNA"/>
</dbReference>
<organism evidence="1 2">
    <name type="scientific">Bacillus thermotolerans</name>
    <name type="common">Quasibacillus thermotolerans</name>
    <dbReference type="NCBI Taxonomy" id="1221996"/>
    <lineage>
        <taxon>Bacteria</taxon>
        <taxon>Bacillati</taxon>
        <taxon>Bacillota</taxon>
        <taxon>Bacilli</taxon>
        <taxon>Bacillales</taxon>
        <taxon>Bacillaceae</taxon>
        <taxon>Bacillus</taxon>
    </lineage>
</organism>
<sequence length="42" mass="4965">MKQYNMLPSAKILLHDLQLKGALTEQRKKPNFSKKYWKIGAF</sequence>